<feature type="chain" id="PRO_5004548412" description="WSC domain-containing protein" evidence="2">
    <location>
        <begin position="20"/>
        <end position="330"/>
    </location>
</feature>
<dbReference type="HOGENOM" id="CLU_842043_0_0_1"/>
<dbReference type="PROSITE" id="PS51212">
    <property type="entry name" value="WSC"/>
    <property type="match status" value="1"/>
</dbReference>
<evidence type="ECO:0000259" key="3">
    <source>
        <dbReference type="PROSITE" id="PS51212"/>
    </source>
</evidence>
<dbReference type="STRING" id="1284197.S8ADX6"/>
<feature type="domain" description="WSC" evidence="3">
    <location>
        <begin position="152"/>
        <end position="272"/>
    </location>
</feature>
<accession>S8ADX6</accession>
<dbReference type="Pfam" id="PF01822">
    <property type="entry name" value="WSC"/>
    <property type="match status" value="1"/>
</dbReference>
<feature type="signal peptide" evidence="2">
    <location>
        <begin position="1"/>
        <end position="19"/>
    </location>
</feature>
<evidence type="ECO:0000313" key="4">
    <source>
        <dbReference type="EMBL" id="EPS41154.1"/>
    </source>
</evidence>
<protein>
    <recommendedName>
        <fullName evidence="3">WSC domain-containing protein</fullName>
    </recommendedName>
</protein>
<feature type="compositionally biased region" description="Low complexity" evidence="1">
    <location>
        <begin position="289"/>
        <end position="318"/>
    </location>
</feature>
<evidence type="ECO:0000313" key="5">
    <source>
        <dbReference type="Proteomes" id="UP000015100"/>
    </source>
</evidence>
<keyword evidence="5" id="KW-1185">Reference proteome</keyword>
<feature type="region of interest" description="Disordered" evidence="1">
    <location>
        <begin position="289"/>
        <end position="330"/>
    </location>
</feature>
<evidence type="ECO:0000256" key="1">
    <source>
        <dbReference type="SAM" id="MobiDB-lite"/>
    </source>
</evidence>
<keyword evidence="2" id="KW-0732">Signal</keyword>
<reference evidence="5" key="2">
    <citation type="submission" date="2013-04" db="EMBL/GenBank/DDBJ databases">
        <title>Genomic mechanisms accounting for the adaptation to parasitism in nematode-trapping fungi.</title>
        <authorList>
            <person name="Ahren D.G."/>
        </authorList>
    </citation>
    <scope>NUCLEOTIDE SEQUENCE [LARGE SCALE GENOMIC DNA]</scope>
    <source>
        <strain evidence="5">CBS 200.50</strain>
    </source>
</reference>
<comment type="caution">
    <text evidence="4">The sequence shown here is derived from an EMBL/GenBank/DDBJ whole genome shotgun (WGS) entry which is preliminary data.</text>
</comment>
<dbReference type="EMBL" id="AQGS01000256">
    <property type="protein sequence ID" value="EPS41154.1"/>
    <property type="molecule type" value="Genomic_DNA"/>
</dbReference>
<dbReference type="Proteomes" id="UP000015100">
    <property type="component" value="Unassembled WGS sequence"/>
</dbReference>
<sequence length="330" mass="35648">MKLQSVTLIAAIFANNALAAPSDLALAPRGSTLEKRQNWVPYQEFPPYVGEFKPWKHVGCWSSEVWMPFDANMCSCQNSPDKQVFSIEKCMAACKGGGFRYAGIKGENSEKKCYCASGVSEDTKNSNLNKCSIPCDEDPCYKDFDASKALDKYIPIGCFYFYAGVILSEQSNVSGDNLSIESCLESCVAKGVAYVALTASGPAIGQGDSGNQCWCGGKIAPRWAQRHKDNPGPDANMCTTLCSATAKVQGSISKDDYQYCGNAWYASIYYNSDLDFSDTCDWGETTSLQSTSKATSSAKAGAYSVSTAKSTAKTTSTPAKKKKNPKRSKN</sequence>
<organism evidence="4 5">
    <name type="scientific">Dactylellina haptotyla (strain CBS 200.50)</name>
    <name type="common">Nematode-trapping fungus</name>
    <name type="synonym">Monacrosporium haptotylum</name>
    <dbReference type="NCBI Taxonomy" id="1284197"/>
    <lineage>
        <taxon>Eukaryota</taxon>
        <taxon>Fungi</taxon>
        <taxon>Dikarya</taxon>
        <taxon>Ascomycota</taxon>
        <taxon>Pezizomycotina</taxon>
        <taxon>Orbiliomycetes</taxon>
        <taxon>Orbiliales</taxon>
        <taxon>Orbiliaceae</taxon>
        <taxon>Dactylellina</taxon>
    </lineage>
</organism>
<reference evidence="4 5" key="1">
    <citation type="journal article" date="2013" name="PLoS Genet.">
        <title>Genomic mechanisms accounting for the adaptation to parasitism in nematode-trapping fungi.</title>
        <authorList>
            <person name="Meerupati T."/>
            <person name="Andersson K.M."/>
            <person name="Friman E."/>
            <person name="Kumar D."/>
            <person name="Tunlid A."/>
            <person name="Ahren D."/>
        </authorList>
    </citation>
    <scope>NUCLEOTIDE SEQUENCE [LARGE SCALE GENOMIC DNA]</scope>
    <source>
        <strain evidence="4 5">CBS 200.50</strain>
    </source>
</reference>
<dbReference type="InterPro" id="IPR002889">
    <property type="entry name" value="WSC_carb-bd"/>
</dbReference>
<dbReference type="AlphaFoldDB" id="S8ADX6"/>
<feature type="compositionally biased region" description="Basic residues" evidence="1">
    <location>
        <begin position="319"/>
        <end position="330"/>
    </location>
</feature>
<gene>
    <name evidence="4" type="ORF">H072_4974</name>
</gene>
<proteinExistence type="predicted"/>
<evidence type="ECO:0000256" key="2">
    <source>
        <dbReference type="SAM" id="SignalP"/>
    </source>
</evidence>
<name>S8ADX6_DACHA</name>
<dbReference type="OrthoDB" id="2019572at2759"/>